<sequence>MSGNGSGRKRSTASTARRELVENELYEHATRLFAERGFAGTSLQDIADAIGMTRPALYYYVKSKDELLAKLVAEVTSGPLDELTAVSARGLDPVETLRAMVAVLAGRQARQPERFRLLIRSEAELPEELTEAYDQGRRAVLKAVAGVIDGGVRAGRFRPVDARVAALGVLGMCNWVAWWFHPGGRDTAESVTAQLADMAVFALQRPDRQAVDDDSPAAALKLLRQDLDHLERLLDQ</sequence>
<organism evidence="7 8">
    <name type="scientific">Amycolatopsis jiangsuensis</name>
    <dbReference type="NCBI Taxonomy" id="1181879"/>
    <lineage>
        <taxon>Bacteria</taxon>
        <taxon>Bacillati</taxon>
        <taxon>Actinomycetota</taxon>
        <taxon>Actinomycetes</taxon>
        <taxon>Pseudonocardiales</taxon>
        <taxon>Pseudonocardiaceae</taxon>
        <taxon>Amycolatopsis</taxon>
    </lineage>
</organism>
<gene>
    <name evidence="7" type="ORF">BJY18_006237</name>
</gene>
<proteinExistence type="predicted"/>
<keyword evidence="3 5" id="KW-0238">DNA-binding</keyword>
<keyword evidence="2" id="KW-0805">Transcription regulation</keyword>
<evidence type="ECO:0000256" key="5">
    <source>
        <dbReference type="PROSITE-ProRule" id="PRU00335"/>
    </source>
</evidence>
<dbReference type="SUPFAM" id="SSF48498">
    <property type="entry name" value="Tetracyclin repressor-like, C-terminal domain"/>
    <property type="match status" value="1"/>
</dbReference>
<dbReference type="RefSeq" id="WP_184783389.1">
    <property type="nucleotide sequence ID" value="NZ_JACHMG010000001.1"/>
</dbReference>
<name>A0A840J5P4_9PSEU</name>
<evidence type="ECO:0000259" key="6">
    <source>
        <dbReference type="PROSITE" id="PS50977"/>
    </source>
</evidence>
<accession>A0A840J5P4</accession>
<feature type="domain" description="HTH tetR-type" evidence="6">
    <location>
        <begin position="19"/>
        <end position="79"/>
    </location>
</feature>
<dbReference type="InterPro" id="IPR050109">
    <property type="entry name" value="HTH-type_TetR-like_transc_reg"/>
</dbReference>
<keyword evidence="8" id="KW-1185">Reference proteome</keyword>
<dbReference type="InterPro" id="IPR041490">
    <property type="entry name" value="KstR2_TetR_C"/>
</dbReference>
<dbReference type="Gene3D" id="1.10.357.10">
    <property type="entry name" value="Tetracycline Repressor, domain 2"/>
    <property type="match status" value="1"/>
</dbReference>
<evidence type="ECO:0000313" key="8">
    <source>
        <dbReference type="Proteomes" id="UP000581769"/>
    </source>
</evidence>
<reference evidence="7 8" key="1">
    <citation type="submission" date="2020-08" db="EMBL/GenBank/DDBJ databases">
        <title>Sequencing the genomes of 1000 actinobacteria strains.</title>
        <authorList>
            <person name="Klenk H.-P."/>
        </authorList>
    </citation>
    <scope>NUCLEOTIDE SEQUENCE [LARGE SCALE GENOMIC DNA]</scope>
    <source>
        <strain evidence="7 8">DSM 45859</strain>
    </source>
</reference>
<feature type="DNA-binding region" description="H-T-H motif" evidence="5">
    <location>
        <begin position="42"/>
        <end position="61"/>
    </location>
</feature>
<dbReference type="Pfam" id="PF00440">
    <property type="entry name" value="TetR_N"/>
    <property type="match status" value="1"/>
</dbReference>
<dbReference type="InterPro" id="IPR036271">
    <property type="entry name" value="Tet_transcr_reg_TetR-rel_C_sf"/>
</dbReference>
<keyword evidence="1" id="KW-0678">Repressor</keyword>
<protein>
    <submittedName>
        <fullName evidence="7">AcrR family transcriptional regulator</fullName>
    </submittedName>
</protein>
<evidence type="ECO:0000256" key="3">
    <source>
        <dbReference type="ARBA" id="ARBA00023125"/>
    </source>
</evidence>
<keyword evidence="4" id="KW-0804">Transcription</keyword>
<evidence type="ECO:0000256" key="1">
    <source>
        <dbReference type="ARBA" id="ARBA00022491"/>
    </source>
</evidence>
<dbReference type="GO" id="GO:0003700">
    <property type="term" value="F:DNA-binding transcription factor activity"/>
    <property type="evidence" value="ECO:0007669"/>
    <property type="project" value="TreeGrafter"/>
</dbReference>
<dbReference type="SUPFAM" id="SSF46689">
    <property type="entry name" value="Homeodomain-like"/>
    <property type="match status" value="1"/>
</dbReference>
<dbReference type="GO" id="GO:0000976">
    <property type="term" value="F:transcription cis-regulatory region binding"/>
    <property type="evidence" value="ECO:0007669"/>
    <property type="project" value="TreeGrafter"/>
</dbReference>
<dbReference type="PROSITE" id="PS50977">
    <property type="entry name" value="HTH_TETR_2"/>
    <property type="match status" value="1"/>
</dbReference>
<evidence type="ECO:0000256" key="2">
    <source>
        <dbReference type="ARBA" id="ARBA00023015"/>
    </source>
</evidence>
<evidence type="ECO:0000256" key="4">
    <source>
        <dbReference type="ARBA" id="ARBA00023163"/>
    </source>
</evidence>
<dbReference type="InterPro" id="IPR001647">
    <property type="entry name" value="HTH_TetR"/>
</dbReference>
<comment type="caution">
    <text evidence="7">The sequence shown here is derived from an EMBL/GenBank/DDBJ whole genome shotgun (WGS) entry which is preliminary data.</text>
</comment>
<dbReference type="PRINTS" id="PR00455">
    <property type="entry name" value="HTHTETR"/>
</dbReference>
<dbReference type="EMBL" id="JACHMG010000001">
    <property type="protein sequence ID" value="MBB4688752.1"/>
    <property type="molecule type" value="Genomic_DNA"/>
</dbReference>
<evidence type="ECO:0000313" key="7">
    <source>
        <dbReference type="EMBL" id="MBB4688752.1"/>
    </source>
</evidence>
<dbReference type="InterPro" id="IPR009057">
    <property type="entry name" value="Homeodomain-like_sf"/>
</dbReference>
<dbReference type="Gene3D" id="1.10.10.60">
    <property type="entry name" value="Homeodomain-like"/>
    <property type="match status" value="1"/>
</dbReference>
<dbReference type="Pfam" id="PF17932">
    <property type="entry name" value="TetR_C_24"/>
    <property type="match status" value="1"/>
</dbReference>
<dbReference type="Proteomes" id="UP000581769">
    <property type="component" value="Unassembled WGS sequence"/>
</dbReference>
<dbReference type="PANTHER" id="PTHR30055:SF175">
    <property type="entry name" value="HTH-TYPE TRANSCRIPTIONAL REPRESSOR KSTR2"/>
    <property type="match status" value="1"/>
</dbReference>
<dbReference type="PANTHER" id="PTHR30055">
    <property type="entry name" value="HTH-TYPE TRANSCRIPTIONAL REGULATOR RUTR"/>
    <property type="match status" value="1"/>
</dbReference>
<dbReference type="AlphaFoldDB" id="A0A840J5P4"/>